<evidence type="ECO:0000256" key="5">
    <source>
        <dbReference type="ARBA" id="ARBA00022764"/>
    </source>
</evidence>
<dbReference type="CDD" id="cd13589">
    <property type="entry name" value="PBP2_polyamine_RpCGA009"/>
    <property type="match status" value="1"/>
</dbReference>
<evidence type="ECO:0000256" key="3">
    <source>
        <dbReference type="ARBA" id="ARBA00022448"/>
    </source>
</evidence>
<feature type="chain" id="PRO_5047020599" evidence="6">
    <location>
        <begin position="35"/>
        <end position="355"/>
    </location>
</feature>
<evidence type="ECO:0000256" key="1">
    <source>
        <dbReference type="ARBA" id="ARBA00004418"/>
    </source>
</evidence>
<dbReference type="PANTHER" id="PTHR30006:SF3">
    <property type="entry name" value="THIAMINE-BINDING PERIPLASMIC PROTEIN"/>
    <property type="match status" value="1"/>
</dbReference>
<comment type="similarity">
    <text evidence="2">Belongs to the bacterial solute-binding protein 1 family.</text>
</comment>
<evidence type="ECO:0000313" key="8">
    <source>
        <dbReference type="Proteomes" id="UP001172630"/>
    </source>
</evidence>
<evidence type="ECO:0000256" key="2">
    <source>
        <dbReference type="ARBA" id="ARBA00008520"/>
    </source>
</evidence>
<keyword evidence="5" id="KW-0574">Periplasm</keyword>
<proteinExistence type="inferred from homology"/>
<dbReference type="InterPro" id="IPR006059">
    <property type="entry name" value="SBP"/>
</dbReference>
<dbReference type="InterPro" id="IPR006311">
    <property type="entry name" value="TAT_signal"/>
</dbReference>
<evidence type="ECO:0000313" key="7">
    <source>
        <dbReference type="EMBL" id="MDL2409587.1"/>
    </source>
</evidence>
<comment type="caution">
    <text evidence="7">The sequence shown here is derived from an EMBL/GenBank/DDBJ whole genome shotgun (WGS) entry which is preliminary data.</text>
</comment>
<sequence>MNNKFTLSRRSLLKTGAGAAAMLATPALLTKGFAADTLTVSDYGGVFEQGFRLAFYDPFEKEFGVKINVVTVSPDPVPQYKLNVDTKSYLADIVMLTPEHVDRLGKMGNYLEDLNLKIDNPENYVKGSITNKFGGIEVYALALGYRKDAMGDNVPKNWVDFWNVDKFKGRRGLWHSPVLTLETALLADGVAPDKLYPLDVDRAFKSLDKIRDHIDIWWTSGAQATQLAQSGELDMMSIWSTRAQAAVDGGAPVGIAWDQGFYNIDGWTIPAGSPKIELSRKFIQYCMNAERQAKFTDVLSAGPVNTKAYDYIKKERAELLPTTPEHVKGMQPLNAAYWGEHQDALTERFEKWLLG</sequence>
<keyword evidence="8" id="KW-1185">Reference proteome</keyword>
<keyword evidence="3" id="KW-0813">Transport</keyword>
<feature type="signal peptide" evidence="6">
    <location>
        <begin position="1"/>
        <end position="34"/>
    </location>
</feature>
<dbReference type="Pfam" id="PF13416">
    <property type="entry name" value="SBP_bac_8"/>
    <property type="match status" value="1"/>
</dbReference>
<reference evidence="7" key="1">
    <citation type="submission" date="2023-06" db="EMBL/GenBank/DDBJ databases">
        <title>Phylogenetic Diversity of Rhizobium strains.</title>
        <authorList>
            <person name="Moura F.T."/>
            <person name="Helene L.C.F."/>
            <person name="Hungria M."/>
        </authorList>
    </citation>
    <scope>NUCLEOTIDE SEQUENCE</scope>
    <source>
        <strain evidence="7">CCGE524</strain>
    </source>
</reference>
<accession>A0ABT7KLS2</accession>
<evidence type="ECO:0000256" key="6">
    <source>
        <dbReference type="SAM" id="SignalP"/>
    </source>
</evidence>
<dbReference type="Proteomes" id="UP001172630">
    <property type="component" value="Unassembled WGS sequence"/>
</dbReference>
<evidence type="ECO:0000256" key="4">
    <source>
        <dbReference type="ARBA" id="ARBA00022729"/>
    </source>
</evidence>
<comment type="subcellular location">
    <subcellularLocation>
        <location evidence="1">Periplasm</location>
    </subcellularLocation>
</comment>
<gene>
    <name evidence="7" type="ORF">PY650_28955</name>
</gene>
<dbReference type="Gene3D" id="3.40.190.10">
    <property type="entry name" value="Periplasmic binding protein-like II"/>
    <property type="match status" value="2"/>
</dbReference>
<dbReference type="EMBL" id="JARFYN010000054">
    <property type="protein sequence ID" value="MDL2409587.1"/>
    <property type="molecule type" value="Genomic_DNA"/>
</dbReference>
<protein>
    <submittedName>
        <fullName evidence="7">Extracellular solute-binding protein</fullName>
    </submittedName>
</protein>
<name>A0ABT7KLS2_9HYPH</name>
<dbReference type="PANTHER" id="PTHR30006">
    <property type="entry name" value="THIAMINE-BINDING PERIPLASMIC PROTEIN-RELATED"/>
    <property type="match status" value="1"/>
</dbReference>
<organism evidence="7 8">
    <name type="scientific">Rhizobium calliandrae</name>
    <dbReference type="NCBI Taxonomy" id="1312182"/>
    <lineage>
        <taxon>Bacteria</taxon>
        <taxon>Pseudomonadati</taxon>
        <taxon>Pseudomonadota</taxon>
        <taxon>Alphaproteobacteria</taxon>
        <taxon>Hyphomicrobiales</taxon>
        <taxon>Rhizobiaceae</taxon>
        <taxon>Rhizobium/Agrobacterium group</taxon>
        <taxon>Rhizobium</taxon>
    </lineage>
</organism>
<dbReference type="PROSITE" id="PS51318">
    <property type="entry name" value="TAT"/>
    <property type="match status" value="1"/>
</dbReference>
<dbReference type="RefSeq" id="WP_285883182.1">
    <property type="nucleotide sequence ID" value="NZ_JARFYN010000054.1"/>
</dbReference>
<keyword evidence="4 6" id="KW-0732">Signal</keyword>
<dbReference type="SUPFAM" id="SSF53850">
    <property type="entry name" value="Periplasmic binding protein-like II"/>
    <property type="match status" value="1"/>
</dbReference>